<evidence type="ECO:0000313" key="3">
    <source>
        <dbReference type="EMBL" id="CAG8726645.1"/>
    </source>
</evidence>
<dbReference type="InterPro" id="IPR001296">
    <property type="entry name" value="Glyco_trans_1"/>
</dbReference>
<protein>
    <submittedName>
        <fullName evidence="3">4418_t:CDS:1</fullName>
    </submittedName>
</protein>
<keyword evidence="1" id="KW-0808">Transferase</keyword>
<accession>A0A9N9IAA3</accession>
<dbReference type="AlphaFoldDB" id="A0A9N9IAA3"/>
<gene>
    <name evidence="3" type="ORF">FMOSSE_LOCUS15389</name>
</gene>
<feature type="non-terminal residue" evidence="3">
    <location>
        <position position="1"/>
    </location>
</feature>
<sequence>AAADILFVPSKTESFGLTAAEGLLFGCPIVSTGVGGLKEFLVNKTSSSMKDGYNSYLFNLLDETNIKLSINEMKAALNNSINDLKILNNNLIEKEIFIRDLIKGALRLGWNRPGGPVEMYTRTYRMALLKLRKNIDHVETLLSG</sequence>
<reference evidence="3" key="1">
    <citation type="submission" date="2021-06" db="EMBL/GenBank/DDBJ databases">
        <authorList>
            <person name="Kallberg Y."/>
            <person name="Tangrot J."/>
            <person name="Rosling A."/>
        </authorList>
    </citation>
    <scope>NUCLEOTIDE SEQUENCE</scope>
    <source>
        <strain evidence="3">87-6 pot B 2015</strain>
    </source>
</reference>
<comment type="caution">
    <text evidence="3">The sequence shown here is derived from an EMBL/GenBank/DDBJ whole genome shotgun (WGS) entry which is preliminary data.</text>
</comment>
<dbReference type="GO" id="GO:0016757">
    <property type="term" value="F:glycosyltransferase activity"/>
    <property type="evidence" value="ECO:0007669"/>
    <property type="project" value="UniProtKB-KW"/>
</dbReference>
<dbReference type="EMBL" id="CAJVPP010015361">
    <property type="protein sequence ID" value="CAG8726645.1"/>
    <property type="molecule type" value="Genomic_DNA"/>
</dbReference>
<keyword evidence="1" id="KW-0328">Glycosyltransferase</keyword>
<keyword evidence="4" id="KW-1185">Reference proteome</keyword>
<dbReference type="Proteomes" id="UP000789375">
    <property type="component" value="Unassembled WGS sequence"/>
</dbReference>
<name>A0A9N9IAA3_FUNMO</name>
<dbReference type="Gene3D" id="3.40.50.2000">
    <property type="entry name" value="Glycogen Phosphorylase B"/>
    <property type="match status" value="1"/>
</dbReference>
<dbReference type="Pfam" id="PF00534">
    <property type="entry name" value="Glycos_transf_1"/>
    <property type="match status" value="1"/>
</dbReference>
<dbReference type="SUPFAM" id="SSF53756">
    <property type="entry name" value="UDP-Glycosyltransferase/glycogen phosphorylase"/>
    <property type="match status" value="1"/>
</dbReference>
<feature type="domain" description="Glycosyl transferase family 1" evidence="2">
    <location>
        <begin position="2"/>
        <end position="45"/>
    </location>
</feature>
<organism evidence="3 4">
    <name type="scientific">Funneliformis mosseae</name>
    <name type="common">Endomycorrhizal fungus</name>
    <name type="synonym">Glomus mosseae</name>
    <dbReference type="NCBI Taxonomy" id="27381"/>
    <lineage>
        <taxon>Eukaryota</taxon>
        <taxon>Fungi</taxon>
        <taxon>Fungi incertae sedis</taxon>
        <taxon>Mucoromycota</taxon>
        <taxon>Glomeromycotina</taxon>
        <taxon>Glomeromycetes</taxon>
        <taxon>Glomerales</taxon>
        <taxon>Glomeraceae</taxon>
        <taxon>Funneliformis</taxon>
    </lineage>
</organism>
<evidence type="ECO:0000313" key="4">
    <source>
        <dbReference type="Proteomes" id="UP000789375"/>
    </source>
</evidence>
<evidence type="ECO:0000259" key="2">
    <source>
        <dbReference type="Pfam" id="PF00534"/>
    </source>
</evidence>
<proteinExistence type="predicted"/>
<evidence type="ECO:0000256" key="1">
    <source>
        <dbReference type="ARBA" id="ARBA00022676"/>
    </source>
</evidence>